<dbReference type="Gene3D" id="3.30.559.30">
    <property type="entry name" value="Nonribosomal peptide synthetase, condensation domain"/>
    <property type="match status" value="2"/>
</dbReference>
<dbReference type="Gene3D" id="3.30.559.10">
    <property type="entry name" value="Chloramphenicol acetyltransferase-like domain"/>
    <property type="match status" value="2"/>
</dbReference>
<dbReference type="Gene3D" id="1.10.1200.10">
    <property type="entry name" value="ACP-like"/>
    <property type="match status" value="1"/>
</dbReference>
<dbReference type="Proteomes" id="UP000657006">
    <property type="component" value="Unassembled WGS sequence"/>
</dbReference>
<dbReference type="PROSITE" id="PS00455">
    <property type="entry name" value="AMP_BINDING"/>
    <property type="match status" value="1"/>
</dbReference>
<dbReference type="InterPro" id="IPR001242">
    <property type="entry name" value="Condensation_dom"/>
</dbReference>
<sequence length="1479" mass="168971">MLPSDSVESYPLTQPQSRIHITQMFYPHSSMFTIGGMVLINGPLDKQLLHKAIAHFVQTHDAFHIRLFVGEDGQVYQYFLHNDEPVIEWKNFETDTDFSDWLARQAASVFPMYNQALYQFTLFQKENAVGYVIRLHHIIADGWSFQMLTEEIHESYLSLAGGDIFADTSAISYKQFIRTENEYLQSKRYERDRRFWNARLGGSPEPFLQLPQADISGARYTCRLNSRQKREIFRVCQENNVSRGAFFIALYQLYQYIFIGKRNATIGVPVLGRLCRNERKIFGTFVNTLTFRMELEDETAVADFLTSVDRRFKTDLLHQRYPYNHLIRDLRLGANSLYRDCVNYYNTTMCKRFAGYSVENVEFYNGEQAYDMQWIVRDWSDKEDIHLDIDYKTSLYSAEYVRDMGQNIVRLLDCILGWPEQKIRDLPLKVKNSHWEKMTAFHREGMHAVPDNTVVDMFRESVESFPQKTAVSDGDQNCTYAQIDQRSNAMAEFLRIRGLDGGDVVGILLDYTIDAVATIIGILKAGCVYVPLDASWPHERIAYILQDTQASLILTNRSACFLEEAGFSVVDIRDEKVFPDKPSRVVGPFPTDIAYIIYTSGSTGQPKGVVVSHRSLANYISFARRQYVRGPEDVFALYSPLSFDLTVTSLYTPLSCGSSIQLYRHDGREAHVLLRIMRENLCTVVKLTPAHLHFVSDVDNRVSAVRQLIVGGENLTTELAGKTLESFGGKVVIYNEYGPTEATVGCMIYQYDPTADIGSSVPIGRPIENLRIYVLDTHLDPLPMGEDGEIYIAGMGLAQGYVNHPLSTSQRFIRSDRWGCTLYKTGDRARYIREDCIEYKGRTDDQIKINGYRIEPSEIENCMQKIPGLQRAVVVVHALSSQMVLCGYYTADGPFPDSQIKQALAQYLPDYMIPPLFQYVEKIPLTSNGKVDKQALPLPQSMVAVAAHSTPTGVERILLDELCEVLGKPVTMEDHFLYAGGDSIRAIQLETRLHRKGYRLKTRDILQFPNLRDMACRLESYQEVGGTHAPCTGSVPFLPIDHWFFSQSFAHPEQYCQTMYLRLTSCWETDDLTQVLQSLIQKHDALRLRYLGCTDELQFDQHPQPICVEEYPLPDGLTSEEEKSVIRQHMYTLTQAFDMAVGPIMASALFRSKQGDDHWGICIHHLAVDGVSWFILLADLQTMLERKLRMSSKPISSLEKTQSIQVWAQAISRMDSPRQAECAYWRDMLSHDTSFPWGGQEAPTREAQNTVRFLPEQTTRNLCGYVNAILHLSMEELLIAALGVALGKCLPQSKVLLELEHNGRYEDVRDIDISRTVGWFTNVYPLAIPLQVDDLESYIGKIKDVLRSVPNHGRHYSQCVENPWQYIPQAIRFNYLGRFTSKYSCFKAEPLEGIFGVQGREILCVMEINSILYDDQLVVHLRSGYSSQQIPLERITEKWMDQLLAFGQMCKDDFSFSQKVSPSDFSTRLTQGELDALFG</sequence>
<dbReference type="SUPFAM" id="SSF52777">
    <property type="entry name" value="CoA-dependent acyltransferases"/>
    <property type="match status" value="4"/>
</dbReference>
<dbReference type="PANTHER" id="PTHR45527:SF1">
    <property type="entry name" value="FATTY ACID SYNTHASE"/>
    <property type="match status" value="1"/>
</dbReference>
<dbReference type="PROSITE" id="PS50075">
    <property type="entry name" value="CARRIER"/>
    <property type="match status" value="1"/>
</dbReference>
<dbReference type="EMBL" id="JACRSQ010000053">
    <property type="protein sequence ID" value="MBC8545182.1"/>
    <property type="molecule type" value="Genomic_DNA"/>
</dbReference>
<name>A0A926DX16_9FIRM</name>
<evidence type="ECO:0000313" key="4">
    <source>
        <dbReference type="Proteomes" id="UP000657006"/>
    </source>
</evidence>
<dbReference type="NCBIfam" id="TIGR01733">
    <property type="entry name" value="AA-adenyl-dom"/>
    <property type="match status" value="1"/>
</dbReference>
<reference evidence="3" key="1">
    <citation type="submission" date="2020-08" db="EMBL/GenBank/DDBJ databases">
        <title>Genome public.</title>
        <authorList>
            <person name="Liu C."/>
            <person name="Sun Q."/>
        </authorList>
    </citation>
    <scope>NUCLEOTIDE SEQUENCE</scope>
    <source>
        <strain evidence="3">NSJ-32</strain>
    </source>
</reference>
<dbReference type="InterPro" id="IPR042099">
    <property type="entry name" value="ANL_N_sf"/>
</dbReference>
<dbReference type="SUPFAM" id="SSF56801">
    <property type="entry name" value="Acetyl-CoA synthetase-like"/>
    <property type="match status" value="1"/>
</dbReference>
<organism evidence="3 4">
    <name type="scientific">Bianquea renquensis</name>
    <dbReference type="NCBI Taxonomy" id="2763661"/>
    <lineage>
        <taxon>Bacteria</taxon>
        <taxon>Bacillati</taxon>
        <taxon>Bacillota</taxon>
        <taxon>Clostridia</taxon>
        <taxon>Eubacteriales</taxon>
        <taxon>Bianqueaceae</taxon>
        <taxon>Bianquea</taxon>
    </lineage>
</organism>
<dbReference type="InterPro" id="IPR020845">
    <property type="entry name" value="AMP-binding_CS"/>
</dbReference>
<accession>A0A926DX16</accession>
<dbReference type="Pfam" id="PF00550">
    <property type="entry name" value="PP-binding"/>
    <property type="match status" value="1"/>
</dbReference>
<dbReference type="Gene3D" id="3.30.300.30">
    <property type="match status" value="1"/>
</dbReference>
<dbReference type="RefSeq" id="WP_177719952.1">
    <property type="nucleotide sequence ID" value="NZ_JACRSQ010000053.1"/>
</dbReference>
<dbReference type="SUPFAM" id="SSF47336">
    <property type="entry name" value="ACP-like"/>
    <property type="match status" value="1"/>
</dbReference>
<dbReference type="GO" id="GO:0008610">
    <property type="term" value="P:lipid biosynthetic process"/>
    <property type="evidence" value="ECO:0007669"/>
    <property type="project" value="UniProtKB-ARBA"/>
</dbReference>
<comment type="cofactor">
    <cofactor evidence="1">
        <name>pantetheine 4'-phosphate</name>
        <dbReference type="ChEBI" id="CHEBI:47942"/>
    </cofactor>
</comment>
<proteinExistence type="predicted"/>
<dbReference type="InterPro" id="IPR023213">
    <property type="entry name" value="CAT-like_dom_sf"/>
</dbReference>
<dbReference type="GO" id="GO:0031177">
    <property type="term" value="F:phosphopantetheine binding"/>
    <property type="evidence" value="ECO:0007669"/>
    <property type="project" value="TreeGrafter"/>
</dbReference>
<dbReference type="PANTHER" id="PTHR45527">
    <property type="entry name" value="NONRIBOSOMAL PEPTIDE SYNTHETASE"/>
    <property type="match status" value="1"/>
</dbReference>
<dbReference type="GO" id="GO:0003824">
    <property type="term" value="F:catalytic activity"/>
    <property type="evidence" value="ECO:0007669"/>
    <property type="project" value="InterPro"/>
</dbReference>
<comment type="caution">
    <text evidence="3">The sequence shown here is derived from an EMBL/GenBank/DDBJ whole genome shotgun (WGS) entry which is preliminary data.</text>
</comment>
<feature type="domain" description="Carrier" evidence="2">
    <location>
        <begin position="949"/>
        <end position="1022"/>
    </location>
</feature>
<evidence type="ECO:0000256" key="1">
    <source>
        <dbReference type="ARBA" id="ARBA00001957"/>
    </source>
</evidence>
<evidence type="ECO:0000313" key="3">
    <source>
        <dbReference type="EMBL" id="MBC8545182.1"/>
    </source>
</evidence>
<dbReference type="InterPro" id="IPR010071">
    <property type="entry name" value="AA_adenyl_dom"/>
</dbReference>
<dbReference type="Pfam" id="PF00501">
    <property type="entry name" value="AMP-binding"/>
    <property type="match status" value="1"/>
</dbReference>
<protein>
    <submittedName>
        <fullName evidence="3">Amino acid adenylation domain-containing protein</fullName>
    </submittedName>
</protein>
<dbReference type="InterPro" id="IPR045851">
    <property type="entry name" value="AMP-bd_C_sf"/>
</dbReference>
<dbReference type="GO" id="GO:0043041">
    <property type="term" value="P:amino acid activation for nonribosomal peptide biosynthetic process"/>
    <property type="evidence" value="ECO:0007669"/>
    <property type="project" value="TreeGrafter"/>
</dbReference>
<dbReference type="InterPro" id="IPR009081">
    <property type="entry name" value="PP-bd_ACP"/>
</dbReference>
<keyword evidence="4" id="KW-1185">Reference proteome</keyword>
<dbReference type="GO" id="GO:0005737">
    <property type="term" value="C:cytoplasm"/>
    <property type="evidence" value="ECO:0007669"/>
    <property type="project" value="TreeGrafter"/>
</dbReference>
<dbReference type="Pfam" id="PF00668">
    <property type="entry name" value="Condensation"/>
    <property type="match status" value="2"/>
</dbReference>
<dbReference type="GO" id="GO:0044550">
    <property type="term" value="P:secondary metabolite biosynthetic process"/>
    <property type="evidence" value="ECO:0007669"/>
    <property type="project" value="TreeGrafter"/>
</dbReference>
<dbReference type="InterPro" id="IPR000873">
    <property type="entry name" value="AMP-dep_synth/lig_dom"/>
</dbReference>
<dbReference type="InterPro" id="IPR036736">
    <property type="entry name" value="ACP-like_sf"/>
</dbReference>
<gene>
    <name evidence="3" type="ORF">H8730_16730</name>
</gene>
<evidence type="ECO:0000259" key="2">
    <source>
        <dbReference type="PROSITE" id="PS50075"/>
    </source>
</evidence>
<dbReference type="Gene3D" id="3.40.50.12780">
    <property type="entry name" value="N-terminal domain of ligase-like"/>
    <property type="match status" value="1"/>
</dbReference>